<organism evidence="4 5">
    <name type="scientific">Agromyces marinus</name>
    <dbReference type="NCBI Taxonomy" id="1389020"/>
    <lineage>
        <taxon>Bacteria</taxon>
        <taxon>Bacillati</taxon>
        <taxon>Actinomycetota</taxon>
        <taxon>Actinomycetes</taxon>
        <taxon>Micrococcales</taxon>
        <taxon>Microbacteriaceae</taxon>
        <taxon>Agromyces</taxon>
    </lineage>
</organism>
<proteinExistence type="predicted"/>
<protein>
    <recommendedName>
        <fullName evidence="3">DUF4190 domain-containing protein</fullName>
    </recommendedName>
</protein>
<dbReference type="Proteomes" id="UP001321477">
    <property type="component" value="Chromosome"/>
</dbReference>
<feature type="region of interest" description="Disordered" evidence="1">
    <location>
        <begin position="1"/>
        <end position="30"/>
    </location>
</feature>
<sequence length="141" mass="14303">MDTPAQPATQAHAQPAMQAQPAQPYAPAQQPGVAPVGYQGAPGWVPTVAPPQNVLAWVSLSVGLGAFLFGPLASIAAIVCGHIARRQIRERGEQGAGAALTGLILGYSLAALMFVGIGLYVLILVAVFSVPVIVDGVPASV</sequence>
<reference evidence="5" key="1">
    <citation type="journal article" date="2019" name="Int. J. Syst. Evol. Microbiol.">
        <title>The Global Catalogue of Microorganisms (GCM) 10K type strain sequencing project: providing services to taxonomists for standard genome sequencing and annotation.</title>
        <authorList>
            <consortium name="The Broad Institute Genomics Platform"/>
            <consortium name="The Broad Institute Genome Sequencing Center for Infectious Disease"/>
            <person name="Wu L."/>
            <person name="Ma J."/>
        </authorList>
    </citation>
    <scope>NUCLEOTIDE SEQUENCE [LARGE SCALE GENOMIC DNA]</scope>
    <source>
        <strain evidence="5">NBRC 109019</strain>
    </source>
</reference>
<dbReference type="RefSeq" id="WP_234660749.1">
    <property type="nucleotide sequence ID" value="NZ_AP027734.1"/>
</dbReference>
<feature type="transmembrane region" description="Helical" evidence="2">
    <location>
        <begin position="54"/>
        <end position="83"/>
    </location>
</feature>
<evidence type="ECO:0000256" key="1">
    <source>
        <dbReference type="SAM" id="MobiDB-lite"/>
    </source>
</evidence>
<gene>
    <name evidence="4" type="ORF">GCM10025870_14090</name>
</gene>
<evidence type="ECO:0000256" key="2">
    <source>
        <dbReference type="SAM" id="Phobius"/>
    </source>
</evidence>
<accession>A0ABN6YBC1</accession>
<feature type="domain" description="DUF4190" evidence="3">
    <location>
        <begin position="55"/>
        <end position="115"/>
    </location>
</feature>
<keyword evidence="5" id="KW-1185">Reference proteome</keyword>
<name>A0ABN6YBC1_9MICO</name>
<dbReference type="InterPro" id="IPR025241">
    <property type="entry name" value="DUF4190"/>
</dbReference>
<keyword evidence="2" id="KW-1133">Transmembrane helix</keyword>
<evidence type="ECO:0000259" key="3">
    <source>
        <dbReference type="Pfam" id="PF13828"/>
    </source>
</evidence>
<dbReference type="EMBL" id="AP027734">
    <property type="protein sequence ID" value="BDZ54336.1"/>
    <property type="molecule type" value="Genomic_DNA"/>
</dbReference>
<keyword evidence="2" id="KW-0812">Transmembrane</keyword>
<feature type="transmembrane region" description="Helical" evidence="2">
    <location>
        <begin position="104"/>
        <end position="134"/>
    </location>
</feature>
<evidence type="ECO:0000313" key="4">
    <source>
        <dbReference type="EMBL" id="BDZ54336.1"/>
    </source>
</evidence>
<dbReference type="Pfam" id="PF13828">
    <property type="entry name" value="DUF4190"/>
    <property type="match status" value="1"/>
</dbReference>
<evidence type="ECO:0000313" key="5">
    <source>
        <dbReference type="Proteomes" id="UP001321477"/>
    </source>
</evidence>
<keyword evidence="2" id="KW-0472">Membrane</keyword>